<dbReference type="FunFam" id="2.40.40.10:FF:000003">
    <property type="entry name" value="Endolytic peptidoglycan transglycosylase RlpA"/>
    <property type="match status" value="1"/>
</dbReference>
<dbReference type="InterPro" id="IPR009009">
    <property type="entry name" value="RlpA-like_DPBB"/>
</dbReference>
<proteinExistence type="inferred from homology"/>
<gene>
    <name evidence="4" type="primary">rlpA</name>
    <name evidence="7" type="ORF">NB640_03545</name>
</gene>
<dbReference type="CDD" id="cd22268">
    <property type="entry name" value="DPBB_RlpA-like"/>
    <property type="match status" value="1"/>
</dbReference>
<evidence type="ECO:0000313" key="7">
    <source>
        <dbReference type="EMBL" id="WAW11279.1"/>
    </source>
</evidence>
<keyword evidence="2 4" id="KW-0456">Lyase</keyword>
<dbReference type="Gene3D" id="2.40.40.10">
    <property type="entry name" value="RlpA-like domain"/>
    <property type="match status" value="1"/>
</dbReference>
<name>A0A9E9P3S1_9BURK</name>
<dbReference type="AlphaFoldDB" id="A0A9E9P3S1"/>
<evidence type="ECO:0000313" key="8">
    <source>
        <dbReference type="Proteomes" id="UP001156215"/>
    </source>
</evidence>
<comment type="function">
    <text evidence="4">Lytic transglycosylase with a strong preference for naked glycan strands that lack stem peptides.</text>
</comment>
<dbReference type="Pfam" id="PF03330">
    <property type="entry name" value="DPBB_1"/>
    <property type="match status" value="1"/>
</dbReference>
<dbReference type="KEGG" id="ovb:NB640_03545"/>
<dbReference type="PANTHER" id="PTHR34183">
    <property type="entry name" value="ENDOLYTIC PEPTIDOGLYCAN TRANSGLYCOSYLASE RLPA"/>
    <property type="match status" value="1"/>
</dbReference>
<evidence type="ECO:0000259" key="6">
    <source>
        <dbReference type="PROSITE" id="PS51724"/>
    </source>
</evidence>
<dbReference type="Pfam" id="PF05036">
    <property type="entry name" value="SPOR"/>
    <property type="match status" value="1"/>
</dbReference>
<evidence type="ECO:0000256" key="3">
    <source>
        <dbReference type="ARBA" id="ARBA00023316"/>
    </source>
</evidence>
<dbReference type="GO" id="GO:0071555">
    <property type="term" value="P:cell wall organization"/>
    <property type="evidence" value="ECO:0007669"/>
    <property type="project" value="UniProtKB-KW"/>
</dbReference>
<keyword evidence="1" id="KW-0732">Signal</keyword>
<organism evidence="7 8">
    <name type="scientific">Oxalobacter vibrioformis</name>
    <dbReference type="NCBI Taxonomy" id="933080"/>
    <lineage>
        <taxon>Bacteria</taxon>
        <taxon>Pseudomonadati</taxon>
        <taxon>Pseudomonadota</taxon>
        <taxon>Betaproteobacteria</taxon>
        <taxon>Burkholderiales</taxon>
        <taxon>Oxalobacteraceae</taxon>
        <taxon>Oxalobacter</taxon>
    </lineage>
</organism>
<reference evidence="7" key="1">
    <citation type="journal article" date="2022" name="Front. Microbiol.">
        <title>New perspectives on an old grouping: The genomic and phenotypic variability of Oxalobacter formigenes and the implications for calcium oxalate stone prevention.</title>
        <authorList>
            <person name="Chmiel J.A."/>
            <person name="Carr C."/>
            <person name="Stuivenberg G.A."/>
            <person name="Venema R."/>
            <person name="Chanyi R.M."/>
            <person name="Al K.F."/>
            <person name="Giguere D."/>
            <person name="Say H."/>
            <person name="Akouris P.P."/>
            <person name="Dominguez Romero S.A."/>
            <person name="Kwong A."/>
            <person name="Tai V."/>
            <person name="Koval S.F."/>
            <person name="Razvi H."/>
            <person name="Bjazevic J."/>
            <person name="Burton J.P."/>
        </authorList>
    </citation>
    <scope>NUCLEOTIDE SEQUENCE</scope>
    <source>
        <strain evidence="7">WoOx3</strain>
    </source>
</reference>
<sequence>MNTPDAIPRVEPYARAANRPYTVFGKTYVPVTNNRPYKVQGHGSWYGKKFHGNKTSSGEVYDMFKMTAAHPTLPLPCYVRVTNVNTGKQIIVRVNDRGPFHSDRIIDLSYTAAMKLGYLNQGSALLEVEHLLPDEIERINLARTSNPPPIQQSTRQTVAVAQQPAVEQQTKPAVVVAVASTGAAGSVVTANQPSKVVAYYLQLGAYQQIGNAQATQAEYALNWAHILPGMELVMADDYYRLFAGPFGSQEEADYAAQQIESTGRRPLVVRR</sequence>
<evidence type="ECO:0000256" key="4">
    <source>
        <dbReference type="HAMAP-Rule" id="MF_02071"/>
    </source>
</evidence>
<dbReference type="InterPro" id="IPR034718">
    <property type="entry name" value="RlpA"/>
</dbReference>
<dbReference type="NCBIfam" id="TIGR00413">
    <property type="entry name" value="rlpA"/>
    <property type="match status" value="1"/>
</dbReference>
<evidence type="ECO:0000256" key="2">
    <source>
        <dbReference type="ARBA" id="ARBA00023239"/>
    </source>
</evidence>
<dbReference type="SUPFAM" id="SSF50685">
    <property type="entry name" value="Barwin-like endoglucanases"/>
    <property type="match status" value="1"/>
</dbReference>
<dbReference type="PROSITE" id="PS51724">
    <property type="entry name" value="SPOR"/>
    <property type="match status" value="1"/>
</dbReference>
<dbReference type="PANTHER" id="PTHR34183:SF1">
    <property type="entry name" value="ENDOLYTIC PEPTIDOGLYCAN TRANSGLYCOSYLASE RLPA"/>
    <property type="match status" value="1"/>
</dbReference>
<accession>A0A9E9P3S1</accession>
<dbReference type="GO" id="GO:0042834">
    <property type="term" value="F:peptidoglycan binding"/>
    <property type="evidence" value="ECO:0007669"/>
    <property type="project" value="InterPro"/>
</dbReference>
<dbReference type="InterPro" id="IPR036680">
    <property type="entry name" value="SPOR-like_sf"/>
</dbReference>
<protein>
    <recommendedName>
        <fullName evidence="4">Endolytic peptidoglycan transglycosylase RlpA</fullName>
        <ecNumber evidence="4">4.2.2.-</ecNumber>
    </recommendedName>
</protein>
<dbReference type="EMBL" id="CP098242">
    <property type="protein sequence ID" value="WAW11279.1"/>
    <property type="molecule type" value="Genomic_DNA"/>
</dbReference>
<dbReference type="GO" id="GO:0008932">
    <property type="term" value="F:lytic endotransglycosylase activity"/>
    <property type="evidence" value="ECO:0007669"/>
    <property type="project" value="UniProtKB-UniRule"/>
</dbReference>
<dbReference type="EC" id="4.2.2.-" evidence="4"/>
<dbReference type="GO" id="GO:0000270">
    <property type="term" value="P:peptidoglycan metabolic process"/>
    <property type="evidence" value="ECO:0007669"/>
    <property type="project" value="UniProtKB-UniRule"/>
</dbReference>
<evidence type="ECO:0000256" key="1">
    <source>
        <dbReference type="ARBA" id="ARBA00022729"/>
    </source>
</evidence>
<dbReference type="Proteomes" id="UP001156215">
    <property type="component" value="Chromosome"/>
</dbReference>
<dbReference type="InterPro" id="IPR036908">
    <property type="entry name" value="RlpA-like_sf"/>
</dbReference>
<dbReference type="SUPFAM" id="SSF110997">
    <property type="entry name" value="Sporulation related repeat"/>
    <property type="match status" value="1"/>
</dbReference>
<feature type="domain" description="SPOR" evidence="6">
    <location>
        <begin position="193"/>
        <end position="271"/>
    </location>
</feature>
<keyword evidence="3 4" id="KW-0961">Cell wall biogenesis/degradation</keyword>
<keyword evidence="8" id="KW-1185">Reference proteome</keyword>
<evidence type="ECO:0000256" key="5">
    <source>
        <dbReference type="RuleBase" id="RU003495"/>
    </source>
</evidence>
<comment type="similarity">
    <text evidence="4 5">Belongs to the RlpA family.</text>
</comment>
<dbReference type="InterPro" id="IPR007730">
    <property type="entry name" value="SPOR-like_dom"/>
</dbReference>
<dbReference type="Gene3D" id="3.30.70.1070">
    <property type="entry name" value="Sporulation related repeat"/>
    <property type="match status" value="1"/>
</dbReference>
<dbReference type="InterPro" id="IPR012997">
    <property type="entry name" value="RplA"/>
</dbReference>
<dbReference type="HAMAP" id="MF_02071">
    <property type="entry name" value="RlpA"/>
    <property type="match status" value="1"/>
</dbReference>